<sequence>MPDRYADAVRRRRAELRAHHLMLTGGHRAEIRAACAQVRVALAADVARTVAELARQARGYVDCPDRAVRHRLPALLAAAADEARADLRARIAALVLPALRRIAAQRGVLGALVSLPGGAPGRPGGLPGPEPLPGLGRVLAASGSGGFWRLAVLPAATIPVLGLPVGLGLVLLVFVLVARQRWVAAERARLHRWSADAVAEVHGGLDTELGLALLDLEQRAGVLLDAAVAARRTEIEAELQALAPARRTAAADALD</sequence>
<dbReference type="EMBL" id="BJVI01000042">
    <property type="protein sequence ID" value="GEL19649.1"/>
    <property type="molecule type" value="Genomic_DNA"/>
</dbReference>
<dbReference type="STRING" id="1123024.GCA_000423625_04288"/>
<dbReference type="AlphaFoldDB" id="A0A511D4C4"/>
<reference evidence="2 3" key="1">
    <citation type="submission" date="2019-07" db="EMBL/GenBank/DDBJ databases">
        <title>Whole genome shotgun sequence of Pseudonocardia asaccharolytica NBRC 16224.</title>
        <authorList>
            <person name="Hosoyama A."/>
            <person name="Uohara A."/>
            <person name="Ohji S."/>
            <person name="Ichikawa N."/>
        </authorList>
    </citation>
    <scope>NUCLEOTIDE SEQUENCE [LARGE SCALE GENOMIC DNA]</scope>
    <source>
        <strain evidence="2 3">NBRC 16224</strain>
    </source>
</reference>
<keyword evidence="1" id="KW-0472">Membrane</keyword>
<evidence type="ECO:0000313" key="2">
    <source>
        <dbReference type="EMBL" id="GEL19649.1"/>
    </source>
</evidence>
<name>A0A511D4C4_9PSEU</name>
<dbReference type="RefSeq" id="WP_028932157.1">
    <property type="nucleotide sequence ID" value="NZ_BJVI01000042.1"/>
</dbReference>
<feature type="transmembrane region" description="Helical" evidence="1">
    <location>
        <begin position="147"/>
        <end position="177"/>
    </location>
</feature>
<proteinExistence type="predicted"/>
<accession>A0A511D4C4</accession>
<organism evidence="2 3">
    <name type="scientific">Pseudonocardia asaccharolytica DSM 44247 = NBRC 16224</name>
    <dbReference type="NCBI Taxonomy" id="1123024"/>
    <lineage>
        <taxon>Bacteria</taxon>
        <taxon>Bacillati</taxon>
        <taxon>Actinomycetota</taxon>
        <taxon>Actinomycetes</taxon>
        <taxon>Pseudonocardiales</taxon>
        <taxon>Pseudonocardiaceae</taxon>
        <taxon>Pseudonocardia</taxon>
    </lineage>
</organism>
<gene>
    <name evidence="2" type="ORF">PA7_34860</name>
</gene>
<dbReference type="Proteomes" id="UP000321328">
    <property type="component" value="Unassembled WGS sequence"/>
</dbReference>
<comment type="caution">
    <text evidence="2">The sequence shown here is derived from an EMBL/GenBank/DDBJ whole genome shotgun (WGS) entry which is preliminary data.</text>
</comment>
<protein>
    <submittedName>
        <fullName evidence="2">Uncharacterized protein</fullName>
    </submittedName>
</protein>
<evidence type="ECO:0000256" key="1">
    <source>
        <dbReference type="SAM" id="Phobius"/>
    </source>
</evidence>
<keyword evidence="1" id="KW-1133">Transmembrane helix</keyword>
<keyword evidence="3" id="KW-1185">Reference proteome</keyword>
<evidence type="ECO:0000313" key="3">
    <source>
        <dbReference type="Proteomes" id="UP000321328"/>
    </source>
</evidence>
<keyword evidence="1" id="KW-0812">Transmembrane</keyword>